<dbReference type="SUPFAM" id="SSF54637">
    <property type="entry name" value="Thioesterase/thiol ester dehydrase-isomerase"/>
    <property type="match status" value="1"/>
</dbReference>
<accession>A0ABY5DZ53</accession>
<name>A0ABY5DZ53_9BACT</name>
<dbReference type="InterPro" id="IPR050563">
    <property type="entry name" value="4-hydroxybenzoyl-CoA_TE"/>
</dbReference>
<dbReference type="PIRSF" id="PIRSF003230">
    <property type="entry name" value="YbgC"/>
    <property type="match status" value="1"/>
</dbReference>
<reference evidence="4" key="1">
    <citation type="submission" date="2022-07" db="EMBL/GenBank/DDBJ databases">
        <title>Arcobacter roscoffensis sp. nov., a marine bacterium isolated from coastal seawater collected from Roscoff, France.</title>
        <authorList>
            <person name="Pascual J."/>
            <person name="Lepeaux C."/>
            <person name="Methner A."/>
            <person name="Overmann J."/>
        </authorList>
    </citation>
    <scope>NUCLEOTIDE SEQUENCE</scope>
    <source>
        <strain evidence="4">ARW1-2F2</strain>
    </source>
</reference>
<evidence type="ECO:0000313" key="5">
    <source>
        <dbReference type="Proteomes" id="UP001060012"/>
    </source>
</evidence>
<dbReference type="InterPro" id="IPR029069">
    <property type="entry name" value="HotDog_dom_sf"/>
</dbReference>
<feature type="domain" description="Thioesterase" evidence="3">
    <location>
        <begin position="14"/>
        <end position="93"/>
    </location>
</feature>
<dbReference type="Proteomes" id="UP001060012">
    <property type="component" value="Chromosome"/>
</dbReference>
<dbReference type="InterPro" id="IPR006684">
    <property type="entry name" value="YbgC/YbaW"/>
</dbReference>
<dbReference type="PANTHER" id="PTHR31793:SF37">
    <property type="entry name" value="ACYL-COA THIOESTER HYDROLASE YBGC"/>
    <property type="match status" value="1"/>
</dbReference>
<evidence type="ECO:0000256" key="1">
    <source>
        <dbReference type="ARBA" id="ARBA00005953"/>
    </source>
</evidence>
<dbReference type="RefSeq" id="WP_254575417.1">
    <property type="nucleotide sequence ID" value="NZ_CP100595.1"/>
</dbReference>
<evidence type="ECO:0000313" key="4">
    <source>
        <dbReference type="EMBL" id="UTJ05236.1"/>
    </source>
</evidence>
<dbReference type="PANTHER" id="PTHR31793">
    <property type="entry name" value="4-HYDROXYBENZOYL-COA THIOESTERASE FAMILY MEMBER"/>
    <property type="match status" value="1"/>
</dbReference>
<dbReference type="CDD" id="cd00586">
    <property type="entry name" value="4HBT"/>
    <property type="match status" value="1"/>
</dbReference>
<keyword evidence="5" id="KW-1185">Reference proteome</keyword>
<dbReference type="GO" id="GO:0016787">
    <property type="term" value="F:hydrolase activity"/>
    <property type="evidence" value="ECO:0007669"/>
    <property type="project" value="UniProtKB-KW"/>
</dbReference>
<evidence type="ECO:0000256" key="2">
    <source>
        <dbReference type="ARBA" id="ARBA00022801"/>
    </source>
</evidence>
<organism evidence="4 5">
    <name type="scientific">Arcobacter roscoffensis</name>
    <dbReference type="NCBI Taxonomy" id="2961520"/>
    <lineage>
        <taxon>Bacteria</taxon>
        <taxon>Pseudomonadati</taxon>
        <taxon>Campylobacterota</taxon>
        <taxon>Epsilonproteobacteria</taxon>
        <taxon>Campylobacterales</taxon>
        <taxon>Arcobacteraceae</taxon>
        <taxon>Arcobacter</taxon>
    </lineage>
</organism>
<comment type="similarity">
    <text evidence="1">Belongs to the 4-hydroxybenzoyl-CoA thioesterase family.</text>
</comment>
<dbReference type="NCBIfam" id="TIGR00051">
    <property type="entry name" value="YbgC/FadM family acyl-CoA thioesterase"/>
    <property type="match status" value="1"/>
</dbReference>
<gene>
    <name evidence="4" type="ORF">NJU99_08115</name>
</gene>
<proteinExistence type="inferred from homology"/>
<dbReference type="Pfam" id="PF03061">
    <property type="entry name" value="4HBT"/>
    <property type="match status" value="1"/>
</dbReference>
<dbReference type="EMBL" id="CP100595">
    <property type="protein sequence ID" value="UTJ05236.1"/>
    <property type="molecule type" value="Genomic_DNA"/>
</dbReference>
<dbReference type="Gene3D" id="3.10.129.10">
    <property type="entry name" value="Hotdog Thioesterase"/>
    <property type="match status" value="1"/>
</dbReference>
<protein>
    <submittedName>
        <fullName evidence="4">YbgC/FadM family acyl-CoA thioesterase</fullName>
        <ecNumber evidence="4">3.1.2.-</ecNumber>
    </submittedName>
</protein>
<evidence type="ECO:0000259" key="3">
    <source>
        <dbReference type="Pfam" id="PF03061"/>
    </source>
</evidence>
<dbReference type="InterPro" id="IPR006683">
    <property type="entry name" value="Thioestr_dom"/>
</dbReference>
<sequence>MLNIKVYYEDTDVGGVVYYANYLKFCERARSELFFKRGLSPHQDDEFFVVKHVEADYIKSAVFGDDLVVTCKLTQKKAASVVMYQEVLRDGEVLFKGSFKLAYLKNFKPTKIPKEMFEVLDDEK</sequence>
<keyword evidence="2 4" id="KW-0378">Hydrolase</keyword>
<dbReference type="EC" id="3.1.2.-" evidence="4"/>